<protein>
    <recommendedName>
        <fullName evidence="4">Farnesyl diphosphate synthase</fullName>
        <ecNumber evidence="3">2.5.1.10</ecNumber>
    </recommendedName>
    <alternativeName>
        <fullName evidence="10">(2E,6E)-farnesyl diphosphate synthase</fullName>
    </alternativeName>
    <alternativeName>
        <fullName evidence="9">Geranyltranstransferase</fullName>
    </alternativeName>
</protein>
<proteinExistence type="inferred from homology"/>
<dbReference type="EMBL" id="CP004044">
    <property type="protein sequence ID" value="AGC69209.1"/>
    <property type="molecule type" value="Genomic_DNA"/>
</dbReference>
<keyword evidence="8" id="KW-0414">Isoprene biosynthesis</keyword>
<gene>
    <name evidence="13" type="ordered locus">Cst_c22490</name>
</gene>
<dbReference type="KEGG" id="css:Cst_c22490"/>
<dbReference type="EC" id="2.5.1.10" evidence="3"/>
<evidence type="ECO:0000256" key="1">
    <source>
        <dbReference type="ARBA" id="ARBA00001946"/>
    </source>
</evidence>
<keyword evidence="5 12" id="KW-0808">Transferase</keyword>
<dbReference type="SFLD" id="SFLDS00005">
    <property type="entry name" value="Isoprenoid_Synthase_Type_I"/>
    <property type="match status" value="1"/>
</dbReference>
<accession>L7VRC6</accession>
<dbReference type="InterPro" id="IPR000092">
    <property type="entry name" value="Polyprenyl_synt"/>
</dbReference>
<comment type="similarity">
    <text evidence="2 12">Belongs to the FPP/GGPP synthase family.</text>
</comment>
<dbReference type="SUPFAM" id="SSF48576">
    <property type="entry name" value="Terpenoid synthases"/>
    <property type="match status" value="1"/>
</dbReference>
<dbReference type="Gene3D" id="1.10.600.10">
    <property type="entry name" value="Farnesyl Diphosphate Synthase"/>
    <property type="match status" value="1"/>
</dbReference>
<evidence type="ECO:0000256" key="3">
    <source>
        <dbReference type="ARBA" id="ARBA00012439"/>
    </source>
</evidence>
<dbReference type="GO" id="GO:0004337">
    <property type="term" value="F:(2E,6E)-farnesyl diphosphate synthase activity"/>
    <property type="evidence" value="ECO:0007669"/>
    <property type="project" value="UniProtKB-EC"/>
</dbReference>
<evidence type="ECO:0000256" key="12">
    <source>
        <dbReference type="RuleBase" id="RU004466"/>
    </source>
</evidence>
<dbReference type="PANTHER" id="PTHR43281">
    <property type="entry name" value="FARNESYL DIPHOSPHATE SYNTHASE"/>
    <property type="match status" value="1"/>
</dbReference>
<dbReference type="GO" id="GO:0046872">
    <property type="term" value="F:metal ion binding"/>
    <property type="evidence" value="ECO:0007669"/>
    <property type="project" value="UniProtKB-KW"/>
</dbReference>
<comment type="catalytic activity">
    <reaction evidence="11">
        <text>isopentenyl diphosphate + (2E)-geranyl diphosphate = (2E,6E)-farnesyl diphosphate + diphosphate</text>
        <dbReference type="Rhea" id="RHEA:19361"/>
        <dbReference type="ChEBI" id="CHEBI:33019"/>
        <dbReference type="ChEBI" id="CHEBI:58057"/>
        <dbReference type="ChEBI" id="CHEBI:128769"/>
        <dbReference type="ChEBI" id="CHEBI:175763"/>
        <dbReference type="EC" id="2.5.1.10"/>
    </reaction>
</comment>
<dbReference type="InterPro" id="IPR008949">
    <property type="entry name" value="Isoprenoid_synthase_dom_sf"/>
</dbReference>
<dbReference type="Pfam" id="PF00348">
    <property type="entry name" value="polyprenyl_synt"/>
    <property type="match status" value="1"/>
</dbReference>
<name>L7VRC6_THES1</name>
<evidence type="ECO:0000256" key="4">
    <source>
        <dbReference type="ARBA" id="ARBA00015100"/>
    </source>
</evidence>
<dbReference type="GO" id="GO:0005737">
    <property type="term" value="C:cytoplasm"/>
    <property type="evidence" value="ECO:0007669"/>
    <property type="project" value="UniProtKB-ARBA"/>
</dbReference>
<evidence type="ECO:0000256" key="2">
    <source>
        <dbReference type="ARBA" id="ARBA00006706"/>
    </source>
</evidence>
<sequence>MNFKEEMRNLTTLVDDYLVKYFDRLNREVPEKRLVESMSYSVMAGGKRIRPVLMLAVTKMLSGDPQEVMPFAAAIEMIHTYSLIHDDLPAMDNDDYRRGKLTNHKVFGEAMAILAGDALLNEAFSLLFEASANAGDKMEHWVKASCIIARAAGRDGMIAGQVIDMESEGTQVSATKLKTMHRKKTGALITASVIVPAVFLGLSEDKIKALTEYAENIGIAFQIRDDILDVEGTIEELGKPVGSDERNRKTTYVSLYGLDGAKEMLREVTRKAVESLDVFGERAWFLKEIAYYIAERRN</sequence>
<dbReference type="PANTHER" id="PTHR43281:SF1">
    <property type="entry name" value="FARNESYL DIPHOSPHATE SYNTHASE"/>
    <property type="match status" value="1"/>
</dbReference>
<dbReference type="PROSITE" id="PS00444">
    <property type="entry name" value="POLYPRENYL_SYNTHASE_2"/>
    <property type="match status" value="1"/>
</dbReference>
<evidence type="ECO:0000256" key="6">
    <source>
        <dbReference type="ARBA" id="ARBA00022723"/>
    </source>
</evidence>
<dbReference type="FunFam" id="1.10.600.10:FF:000001">
    <property type="entry name" value="Geranylgeranyl diphosphate synthase"/>
    <property type="match status" value="1"/>
</dbReference>
<dbReference type="KEGG" id="csd:Clst_2153"/>
<dbReference type="RefSeq" id="WP_015359888.1">
    <property type="nucleotide sequence ID" value="NC_020134.1"/>
</dbReference>
<evidence type="ECO:0000256" key="8">
    <source>
        <dbReference type="ARBA" id="ARBA00023229"/>
    </source>
</evidence>
<dbReference type="PROSITE" id="PS00723">
    <property type="entry name" value="POLYPRENYL_SYNTHASE_1"/>
    <property type="match status" value="1"/>
</dbReference>
<evidence type="ECO:0000256" key="5">
    <source>
        <dbReference type="ARBA" id="ARBA00022679"/>
    </source>
</evidence>
<dbReference type="PATRIC" id="fig|1121335.3.peg.2255"/>
<organism evidence="13 14">
    <name type="scientific">Thermoclostridium stercorarium (strain ATCC 35414 / DSM 8532 / NCIMB 11754)</name>
    <name type="common">Clostridium stercorarium</name>
    <dbReference type="NCBI Taxonomy" id="1121335"/>
    <lineage>
        <taxon>Bacteria</taxon>
        <taxon>Bacillati</taxon>
        <taxon>Bacillota</taxon>
        <taxon>Clostridia</taxon>
        <taxon>Eubacteriales</taxon>
        <taxon>Oscillospiraceae</taxon>
        <taxon>Thermoclostridium</taxon>
    </lineage>
</organism>
<dbReference type="Proteomes" id="UP000011220">
    <property type="component" value="Chromosome"/>
</dbReference>
<dbReference type="NCBIfam" id="NF045485">
    <property type="entry name" value="FPPsyn"/>
    <property type="match status" value="1"/>
</dbReference>
<dbReference type="eggNOG" id="COG0142">
    <property type="taxonomic scope" value="Bacteria"/>
</dbReference>
<evidence type="ECO:0000256" key="9">
    <source>
        <dbReference type="ARBA" id="ARBA00032380"/>
    </source>
</evidence>
<evidence type="ECO:0000256" key="7">
    <source>
        <dbReference type="ARBA" id="ARBA00022842"/>
    </source>
</evidence>
<evidence type="ECO:0000256" key="10">
    <source>
        <dbReference type="ARBA" id="ARBA00032873"/>
    </source>
</evidence>
<dbReference type="AlphaFoldDB" id="L7VRC6"/>
<dbReference type="InterPro" id="IPR033749">
    <property type="entry name" value="Polyprenyl_synt_CS"/>
</dbReference>
<dbReference type="STRING" id="1121335.Cst_c22490"/>
<reference evidence="13 14" key="1">
    <citation type="journal article" date="2013" name="Genome Announc.">
        <title>Complete genome sequence of Clostridium stercorarium subsp. stercorarium strain DSM 8532, a thermophilic degrader of plant cell wall fibers.</title>
        <authorList>
            <person name="Poehlein A."/>
            <person name="Zverlov V.V."/>
            <person name="Daniel R."/>
            <person name="Schwarz W.H."/>
            <person name="Liebl W."/>
        </authorList>
    </citation>
    <scope>NUCLEOTIDE SEQUENCE [LARGE SCALE GENOMIC DNA]</scope>
    <source>
        <strain evidence="14">ATCC 35414 / DSM 8532 / NCIMB 11754</strain>
    </source>
</reference>
<comment type="cofactor">
    <cofactor evidence="1">
        <name>Mg(2+)</name>
        <dbReference type="ChEBI" id="CHEBI:18420"/>
    </cofactor>
</comment>
<evidence type="ECO:0000313" key="14">
    <source>
        <dbReference type="Proteomes" id="UP000011220"/>
    </source>
</evidence>
<evidence type="ECO:0000313" key="13">
    <source>
        <dbReference type="EMBL" id="AGC69209.1"/>
    </source>
</evidence>
<evidence type="ECO:0000256" key="11">
    <source>
        <dbReference type="ARBA" id="ARBA00049399"/>
    </source>
</evidence>
<keyword evidence="6" id="KW-0479">Metal-binding</keyword>
<keyword evidence="7" id="KW-0460">Magnesium</keyword>
<dbReference type="InterPro" id="IPR053378">
    <property type="entry name" value="Prenyl_diphosphate_synthase"/>
</dbReference>
<dbReference type="GO" id="GO:0016114">
    <property type="term" value="P:terpenoid biosynthetic process"/>
    <property type="evidence" value="ECO:0007669"/>
    <property type="project" value="UniProtKB-ARBA"/>
</dbReference>
<dbReference type="CDD" id="cd00685">
    <property type="entry name" value="Trans_IPPS_HT"/>
    <property type="match status" value="1"/>
</dbReference>
<dbReference type="SFLD" id="SFLDG01017">
    <property type="entry name" value="Polyprenyl_Transferase_Like"/>
    <property type="match status" value="1"/>
</dbReference>
<keyword evidence="14" id="KW-1185">Reference proteome</keyword>